<evidence type="ECO:0000256" key="5">
    <source>
        <dbReference type="ARBA" id="ARBA00022519"/>
    </source>
</evidence>
<keyword evidence="3" id="KW-1003">Cell membrane</keyword>
<feature type="transmembrane region" description="Helical" evidence="11">
    <location>
        <begin position="58"/>
        <end position="79"/>
    </location>
</feature>
<feature type="domain" description="General secretion pathway GspH" evidence="12">
    <location>
        <begin position="95"/>
        <end position="214"/>
    </location>
</feature>
<dbReference type="InterPro" id="IPR045584">
    <property type="entry name" value="Pilin-like"/>
</dbReference>
<evidence type="ECO:0000313" key="14">
    <source>
        <dbReference type="Proteomes" id="UP000521199"/>
    </source>
</evidence>
<dbReference type="Pfam" id="PF07963">
    <property type="entry name" value="N_methyl"/>
    <property type="match status" value="1"/>
</dbReference>
<keyword evidence="4" id="KW-0488">Methylation</keyword>
<dbReference type="Pfam" id="PF12019">
    <property type="entry name" value="GspH"/>
    <property type="match status" value="1"/>
</dbReference>
<keyword evidence="7 11" id="KW-1133">Transmembrane helix</keyword>
<dbReference type="GO" id="GO:0005886">
    <property type="term" value="C:plasma membrane"/>
    <property type="evidence" value="ECO:0007669"/>
    <property type="project" value="UniProtKB-SubCell"/>
</dbReference>
<dbReference type="NCBIfam" id="TIGR02532">
    <property type="entry name" value="IV_pilin_GFxxxE"/>
    <property type="match status" value="1"/>
</dbReference>
<evidence type="ECO:0000256" key="2">
    <source>
        <dbReference type="ARBA" id="ARBA00021549"/>
    </source>
</evidence>
<dbReference type="EMBL" id="JACHHP010000006">
    <property type="protein sequence ID" value="MBB5209366.1"/>
    <property type="molecule type" value="Genomic_DNA"/>
</dbReference>
<protein>
    <recommendedName>
        <fullName evidence="2">Type II secretion system protein H</fullName>
    </recommendedName>
    <alternativeName>
        <fullName evidence="10">General secretion pathway protein H</fullName>
    </alternativeName>
</protein>
<keyword evidence="14" id="KW-1185">Reference proteome</keyword>
<sequence>MSPNIAQSSSVVRHFVPLIATRESAFRLLVNISTGSFWGKSVAKRPTRPGPSRRRHSGFNLIELMIVIAIAAIGLSLALPSFTDAMARNRIASTTNEFIASVMYARSEALQRNTVTGLCASADKAACTGTWSQGWIVWADIDRDGVLGADEVLRQGTVSEKDSFTSAATNAIEFGPRGLPEVGVPADGAPFVLEPDDCDEGKPMRRVITISAIGQVRTGRTDGDLLCE</sequence>
<evidence type="ECO:0000256" key="9">
    <source>
        <dbReference type="ARBA" id="ARBA00025772"/>
    </source>
</evidence>
<organism evidence="13 14">
    <name type="scientific">Chiayiivirga flava</name>
    <dbReference type="NCBI Taxonomy" id="659595"/>
    <lineage>
        <taxon>Bacteria</taxon>
        <taxon>Pseudomonadati</taxon>
        <taxon>Pseudomonadota</taxon>
        <taxon>Gammaproteobacteria</taxon>
        <taxon>Lysobacterales</taxon>
        <taxon>Lysobacteraceae</taxon>
        <taxon>Chiayiivirga</taxon>
    </lineage>
</organism>
<dbReference type="RefSeq" id="WP_183961912.1">
    <property type="nucleotide sequence ID" value="NZ_JACHHP010000006.1"/>
</dbReference>
<dbReference type="InterPro" id="IPR022346">
    <property type="entry name" value="T2SS_GspH"/>
</dbReference>
<reference evidence="13 14" key="1">
    <citation type="submission" date="2020-08" db="EMBL/GenBank/DDBJ databases">
        <title>Genomic Encyclopedia of Type Strains, Phase IV (KMG-IV): sequencing the most valuable type-strain genomes for metagenomic binning, comparative biology and taxonomic classification.</title>
        <authorList>
            <person name="Goeker M."/>
        </authorList>
    </citation>
    <scope>NUCLEOTIDE SEQUENCE [LARGE SCALE GENOMIC DNA]</scope>
    <source>
        <strain evidence="13 14">DSM 24163</strain>
    </source>
</reference>
<dbReference type="AlphaFoldDB" id="A0A7W8D7H3"/>
<dbReference type="Proteomes" id="UP000521199">
    <property type="component" value="Unassembled WGS sequence"/>
</dbReference>
<dbReference type="GO" id="GO:0015628">
    <property type="term" value="P:protein secretion by the type II secretion system"/>
    <property type="evidence" value="ECO:0007669"/>
    <property type="project" value="InterPro"/>
</dbReference>
<evidence type="ECO:0000313" key="13">
    <source>
        <dbReference type="EMBL" id="MBB5209366.1"/>
    </source>
</evidence>
<evidence type="ECO:0000256" key="10">
    <source>
        <dbReference type="ARBA" id="ARBA00030775"/>
    </source>
</evidence>
<evidence type="ECO:0000256" key="1">
    <source>
        <dbReference type="ARBA" id="ARBA00004377"/>
    </source>
</evidence>
<comment type="subcellular location">
    <subcellularLocation>
        <location evidence="1">Cell inner membrane</location>
        <topology evidence="1">Single-pass membrane protein</topology>
    </subcellularLocation>
</comment>
<evidence type="ECO:0000259" key="12">
    <source>
        <dbReference type="Pfam" id="PF12019"/>
    </source>
</evidence>
<gene>
    <name evidence="13" type="ORF">HNQ52_002935</name>
</gene>
<dbReference type="GO" id="GO:0015627">
    <property type="term" value="C:type II protein secretion system complex"/>
    <property type="evidence" value="ECO:0007669"/>
    <property type="project" value="InterPro"/>
</dbReference>
<comment type="caution">
    <text evidence="13">The sequence shown here is derived from an EMBL/GenBank/DDBJ whole genome shotgun (WGS) entry which is preliminary data.</text>
</comment>
<name>A0A7W8D7H3_9GAMM</name>
<evidence type="ECO:0000256" key="4">
    <source>
        <dbReference type="ARBA" id="ARBA00022481"/>
    </source>
</evidence>
<dbReference type="InterPro" id="IPR012902">
    <property type="entry name" value="N_methyl_site"/>
</dbReference>
<dbReference type="InterPro" id="IPR018247">
    <property type="entry name" value="EF_Hand_1_Ca_BS"/>
</dbReference>
<dbReference type="Gene3D" id="3.55.40.10">
    <property type="entry name" value="minor pseudopilin epsh domain"/>
    <property type="match status" value="1"/>
</dbReference>
<evidence type="ECO:0000256" key="7">
    <source>
        <dbReference type="ARBA" id="ARBA00022989"/>
    </source>
</evidence>
<evidence type="ECO:0000256" key="6">
    <source>
        <dbReference type="ARBA" id="ARBA00022692"/>
    </source>
</evidence>
<proteinExistence type="inferred from homology"/>
<evidence type="ECO:0000256" key="8">
    <source>
        <dbReference type="ARBA" id="ARBA00023136"/>
    </source>
</evidence>
<comment type="similarity">
    <text evidence="9">Belongs to the GSP H family.</text>
</comment>
<keyword evidence="8 11" id="KW-0472">Membrane</keyword>
<keyword evidence="6 11" id="KW-0812">Transmembrane</keyword>
<dbReference type="SUPFAM" id="SSF54523">
    <property type="entry name" value="Pili subunits"/>
    <property type="match status" value="1"/>
</dbReference>
<evidence type="ECO:0000256" key="3">
    <source>
        <dbReference type="ARBA" id="ARBA00022475"/>
    </source>
</evidence>
<accession>A0A7W8D7H3</accession>
<evidence type="ECO:0000256" key="11">
    <source>
        <dbReference type="SAM" id="Phobius"/>
    </source>
</evidence>
<dbReference type="PROSITE" id="PS00018">
    <property type="entry name" value="EF_HAND_1"/>
    <property type="match status" value="1"/>
</dbReference>
<keyword evidence="5" id="KW-0997">Cell inner membrane</keyword>